<feature type="compositionally biased region" description="Acidic residues" evidence="1">
    <location>
        <begin position="30"/>
        <end position="40"/>
    </location>
</feature>
<reference evidence="3 4" key="1">
    <citation type="submission" date="2019-09" db="EMBL/GenBank/DDBJ databases">
        <title>The hologenome of the rock-dwelling lichen Lasallia pustulata.</title>
        <authorList>
            <person name="Greshake Tzovaras B."/>
            <person name="Segers F."/>
            <person name="Bicker A."/>
            <person name="Dal Grande F."/>
            <person name="Otte J."/>
            <person name="Hankeln T."/>
            <person name="Schmitt I."/>
            <person name="Ebersberger I."/>
        </authorList>
    </citation>
    <scope>NUCLEOTIDE SEQUENCE [LARGE SCALE GENOMIC DNA]</scope>
    <source>
        <strain evidence="3">A1-1</strain>
    </source>
</reference>
<feature type="compositionally biased region" description="Low complexity" evidence="1">
    <location>
        <begin position="54"/>
        <end position="73"/>
    </location>
</feature>
<feature type="compositionally biased region" description="Basic and acidic residues" evidence="1">
    <location>
        <begin position="41"/>
        <end position="50"/>
    </location>
</feature>
<feature type="compositionally biased region" description="Polar residues" evidence="1">
    <location>
        <begin position="174"/>
        <end position="197"/>
    </location>
</feature>
<dbReference type="Proteomes" id="UP000324767">
    <property type="component" value="Unassembled WGS sequence"/>
</dbReference>
<name>A0A5M8PMI5_9LECA</name>
<evidence type="ECO:0000259" key="2">
    <source>
        <dbReference type="Pfam" id="PF08241"/>
    </source>
</evidence>
<dbReference type="OrthoDB" id="10256176at2759"/>
<organism evidence="3 4">
    <name type="scientific">Lasallia pustulata</name>
    <dbReference type="NCBI Taxonomy" id="136370"/>
    <lineage>
        <taxon>Eukaryota</taxon>
        <taxon>Fungi</taxon>
        <taxon>Dikarya</taxon>
        <taxon>Ascomycota</taxon>
        <taxon>Pezizomycotina</taxon>
        <taxon>Lecanoromycetes</taxon>
        <taxon>OSLEUM clade</taxon>
        <taxon>Umbilicariomycetidae</taxon>
        <taxon>Umbilicariales</taxon>
        <taxon>Umbilicariaceae</taxon>
        <taxon>Lasallia</taxon>
    </lineage>
</organism>
<dbReference type="InterPro" id="IPR013216">
    <property type="entry name" value="Methyltransf_11"/>
</dbReference>
<feature type="region of interest" description="Disordered" evidence="1">
    <location>
        <begin position="172"/>
        <end position="213"/>
    </location>
</feature>
<feature type="compositionally biased region" description="Polar residues" evidence="1">
    <location>
        <begin position="117"/>
        <end position="128"/>
    </location>
</feature>
<dbReference type="AlphaFoldDB" id="A0A5M8PMI5"/>
<dbReference type="InterPro" id="IPR029063">
    <property type="entry name" value="SAM-dependent_MTases_sf"/>
</dbReference>
<evidence type="ECO:0000313" key="4">
    <source>
        <dbReference type="Proteomes" id="UP000324767"/>
    </source>
</evidence>
<dbReference type="Pfam" id="PF08241">
    <property type="entry name" value="Methyltransf_11"/>
    <property type="match status" value="1"/>
</dbReference>
<dbReference type="EMBL" id="VXIT01000010">
    <property type="protein sequence ID" value="KAA6409916.1"/>
    <property type="molecule type" value="Genomic_DNA"/>
</dbReference>
<proteinExistence type="predicted"/>
<feature type="region of interest" description="Disordered" evidence="1">
    <location>
        <begin position="22"/>
        <end position="136"/>
    </location>
</feature>
<protein>
    <recommendedName>
        <fullName evidence="2">Methyltransferase type 11 domain-containing protein</fullName>
    </recommendedName>
</protein>
<dbReference type="SUPFAM" id="SSF53335">
    <property type="entry name" value="S-adenosyl-L-methionine-dependent methyltransferases"/>
    <property type="match status" value="1"/>
</dbReference>
<dbReference type="Gene3D" id="3.40.50.150">
    <property type="entry name" value="Vaccinia Virus protein VP39"/>
    <property type="match status" value="1"/>
</dbReference>
<dbReference type="GO" id="GO:0008757">
    <property type="term" value="F:S-adenosylmethionine-dependent methyltransferase activity"/>
    <property type="evidence" value="ECO:0007669"/>
    <property type="project" value="InterPro"/>
</dbReference>
<sequence>METYLLPATTYVPPPRLARRQKLNTIIEGEHDESEEEQDECDRGRERSPVEVHSAGSSSPVPSLTSSISSYYMTRRRSRSQSREFDDLYDVSDEESEHATPSMACRPVSIHSDTSRPDSLTSSGSRNRYPSLFIPSPGQWPTIQKLQKNSLVPPSPQPKFPISPAALFSLNRDLPTSTAPPSLDGSLTSDQLASSTAPPTPDMQVNPASTGRWDRVEIRPDSFATEIETSTAPTSPDIEIRIASSERWVKEMDSPVENISVAVGKIPYLSPAAPDSPVLGQVADFWETAIELPPDALAVLQDLSPLILPESDSVIEKEPFGEMQELLPQISQPRREDMTPATETSDYSLAQLSIPSPGGFFASLEPNARHTWCMFNSEPSSAVPPSSTTAEKFYSCPWNQNPQITVERIVEIDNNDTDGPPTARQMPFKETDRHCPTATTEAEAEVQEISATKPDEEYDEDYMGGMQLTADNTLDRTSLWLTAQTSYMSALREANPLNDMGADSPLSNRCASRHGREPSPDSPMQKAVRFLESDITKREHSPPIRPEKADPIYYHAFQHVAYETSPTDVFIHRQTRFDALQASRVTLAQAHLDQLLGNYHIIDANRPVPQRPISLMPGKDAEAADLTAEQKVISRVERERQVLEQIKASTWVVEATKYLTGGRLLNSPAADVLKHAPRVASDGNGLLMRALDLGGQPTCDWAWYCARTYPNVKTYTVTAGQQPTMSKLSGPGNHRSLPVSKLWKLPFPDAHFDVISARSLFMSLRNEKPLGETTDEYDLCLLECLRCLKPGGYLEFFVIDSEAVQAGPRGTAVSVEFGFNLATRGYDPSPTKSWLGRLRRAGYTDIKRAWMFLPMGSPDAESRPVPETPPPDVSTFNEHAEAAEAVRGPVGSTADAASISGLVGGWMWEKWMLKLQMEMDKEREHLLEGVGAVYEEGRAVGAGWRCLSGWARKAPG</sequence>
<feature type="domain" description="Methyltransferase type 11" evidence="2">
    <location>
        <begin position="740"/>
        <end position="794"/>
    </location>
</feature>
<feature type="compositionally biased region" description="Acidic residues" evidence="1">
    <location>
        <begin position="87"/>
        <end position="96"/>
    </location>
</feature>
<evidence type="ECO:0000256" key="1">
    <source>
        <dbReference type="SAM" id="MobiDB-lite"/>
    </source>
</evidence>
<accession>A0A5M8PMI5</accession>
<evidence type="ECO:0000313" key="3">
    <source>
        <dbReference type="EMBL" id="KAA6409916.1"/>
    </source>
</evidence>
<gene>
    <name evidence="3" type="ORF">FRX48_06529</name>
</gene>
<comment type="caution">
    <text evidence="3">The sequence shown here is derived from an EMBL/GenBank/DDBJ whole genome shotgun (WGS) entry which is preliminary data.</text>
</comment>